<reference evidence="1 2" key="1">
    <citation type="submission" date="2023-09" db="EMBL/GenBank/DDBJ databases">
        <authorList>
            <person name="Rey-Velasco X."/>
        </authorList>
    </citation>
    <scope>NUCLEOTIDE SEQUENCE [LARGE SCALE GENOMIC DNA]</scope>
    <source>
        <strain evidence="1 2">F363</strain>
    </source>
</reference>
<comment type="caution">
    <text evidence="1">The sequence shown here is derived from an EMBL/GenBank/DDBJ whole genome shotgun (WGS) entry which is preliminary data.</text>
</comment>
<organism evidence="1 2">
    <name type="scientific">Autumnicola tepida</name>
    <dbReference type="NCBI Taxonomy" id="3075595"/>
    <lineage>
        <taxon>Bacteria</taxon>
        <taxon>Pseudomonadati</taxon>
        <taxon>Bacteroidota</taxon>
        <taxon>Flavobacteriia</taxon>
        <taxon>Flavobacteriales</taxon>
        <taxon>Flavobacteriaceae</taxon>
        <taxon>Autumnicola</taxon>
    </lineage>
</organism>
<dbReference type="Proteomes" id="UP001262889">
    <property type="component" value="Unassembled WGS sequence"/>
</dbReference>
<protein>
    <submittedName>
        <fullName evidence="1">Uncharacterized protein</fullName>
    </submittedName>
</protein>
<dbReference type="RefSeq" id="WP_311534797.1">
    <property type="nucleotide sequence ID" value="NZ_JAVRHQ010000010.1"/>
</dbReference>
<dbReference type="EMBL" id="JAVRHQ010000010">
    <property type="protein sequence ID" value="MDT0643179.1"/>
    <property type="molecule type" value="Genomic_DNA"/>
</dbReference>
<gene>
    <name evidence="1" type="ORF">RM553_10095</name>
</gene>
<evidence type="ECO:0000313" key="1">
    <source>
        <dbReference type="EMBL" id="MDT0643179.1"/>
    </source>
</evidence>
<sequence>MDRKEEIVKIRKNIIEGLEKSYEKLVAFKRYKNSPLIVEKEEKIIEVAPDKILPTTEYVNRIDSKLKK</sequence>
<evidence type="ECO:0000313" key="2">
    <source>
        <dbReference type="Proteomes" id="UP001262889"/>
    </source>
</evidence>
<keyword evidence="2" id="KW-1185">Reference proteome</keyword>
<proteinExistence type="predicted"/>
<accession>A0ABU3CA08</accession>
<name>A0ABU3CA08_9FLAO</name>